<accession>A0A6M3KZG2</accession>
<dbReference type="AlphaFoldDB" id="A0A6M3KZG2"/>
<organism evidence="1">
    <name type="scientific">viral metagenome</name>
    <dbReference type="NCBI Taxonomy" id="1070528"/>
    <lineage>
        <taxon>unclassified sequences</taxon>
        <taxon>metagenomes</taxon>
        <taxon>organismal metagenomes</taxon>
    </lineage>
</organism>
<sequence length="477" mass="50359">MYKLVSDEIEGLKAELSLYLGRISERLDSVQGVRGDIDLGSHRVVSGSDFVSTHGLGGIVLRDDGNPPSYWKYMAKNNGTLIAYELGGDYKDPLLGEGKVNVIPGGYDGEDVTIIGGEIGGWVISSSSLSKNNATLASAGTLTLGSGTDICIIDSTDANYRLVIGHSTYASAPFRVSKEGAVTAVSGTIGGWTLAPTTLSSANIVLDDGNDRIRSSNYVAGSAGTGFTLEPDLLEVGNIACRGIFRTGVFQKDVISAVGGNIAVTKSADVLATDMTAQDASTLTIEGNVTFTVGDFLRIKNENDDEWLEVTNIGSAPTYTVTRDKAADYAANTNPVWKKGASVVNYGASGDGGILMTASETNAPYMSVFTHAGVPWTTQTTRLRVGNLNGYLGYASDLYGIAIGETTKYLKYDPTNGLQVKGMISVDVLSSINADIGTITAGIVKSSDGKIQYDCDNKWLKVWDGSNNLRVHLGYIP</sequence>
<dbReference type="EMBL" id="MT142709">
    <property type="protein sequence ID" value="QJA87479.1"/>
    <property type="molecule type" value="Genomic_DNA"/>
</dbReference>
<protein>
    <submittedName>
        <fullName evidence="1">Uncharacterized protein</fullName>
    </submittedName>
</protein>
<reference evidence="1" key="1">
    <citation type="submission" date="2020-03" db="EMBL/GenBank/DDBJ databases">
        <title>The deep terrestrial virosphere.</title>
        <authorList>
            <person name="Holmfeldt K."/>
            <person name="Nilsson E."/>
            <person name="Simone D."/>
            <person name="Lopez-Fernandez M."/>
            <person name="Wu X."/>
            <person name="de Brujin I."/>
            <person name="Lundin D."/>
            <person name="Andersson A."/>
            <person name="Bertilsson S."/>
            <person name="Dopson M."/>
        </authorList>
    </citation>
    <scope>NUCLEOTIDE SEQUENCE</scope>
    <source>
        <strain evidence="1">MM415B02988</strain>
    </source>
</reference>
<gene>
    <name evidence="1" type="ORF">MM415B02988_0010</name>
</gene>
<evidence type="ECO:0000313" key="1">
    <source>
        <dbReference type="EMBL" id="QJA87479.1"/>
    </source>
</evidence>
<name>A0A6M3KZG2_9ZZZZ</name>
<proteinExistence type="predicted"/>